<dbReference type="STRING" id="41431.PCC8801_2491"/>
<dbReference type="NCBIfam" id="TIGR01330">
    <property type="entry name" value="bisphos_HAL2"/>
    <property type="match status" value="1"/>
</dbReference>
<feature type="binding site" evidence="10">
    <location>
        <position position="134"/>
    </location>
    <ligand>
        <name>Mg(2+)</name>
        <dbReference type="ChEBI" id="CHEBI:18420"/>
        <label>1</label>
        <note>catalytic</note>
    </ligand>
</feature>
<dbReference type="eggNOG" id="COG1218">
    <property type="taxonomic scope" value="Bacteria"/>
</dbReference>
<comment type="catalytic activity">
    <reaction evidence="9">
        <text>3'-phosphoadenylyl sulfate + H2O = adenosine 5'-phosphosulfate + phosphate</text>
        <dbReference type="Rhea" id="RHEA:77639"/>
        <dbReference type="ChEBI" id="CHEBI:15377"/>
        <dbReference type="ChEBI" id="CHEBI:43474"/>
        <dbReference type="ChEBI" id="CHEBI:58243"/>
        <dbReference type="ChEBI" id="CHEBI:58339"/>
        <dbReference type="EC" id="3.1.3.7"/>
    </reaction>
    <physiologicalReaction direction="left-to-right" evidence="9">
        <dbReference type="Rhea" id="RHEA:77640"/>
    </physiologicalReaction>
</comment>
<evidence type="ECO:0000256" key="8">
    <source>
        <dbReference type="ARBA" id="ARBA00044479"/>
    </source>
</evidence>
<dbReference type="PROSITE" id="PS00629">
    <property type="entry name" value="IMP_1"/>
    <property type="match status" value="1"/>
</dbReference>
<dbReference type="CDD" id="cd01517">
    <property type="entry name" value="PAP_phosphatase"/>
    <property type="match status" value="1"/>
</dbReference>
<dbReference type="GO" id="GO:0046854">
    <property type="term" value="P:phosphatidylinositol phosphate biosynthetic process"/>
    <property type="evidence" value="ECO:0007669"/>
    <property type="project" value="InterPro"/>
</dbReference>
<evidence type="ECO:0000256" key="6">
    <source>
        <dbReference type="ARBA" id="ARBA00022842"/>
    </source>
</evidence>
<dbReference type="SUPFAM" id="SSF56655">
    <property type="entry name" value="Carbohydrate phosphatase"/>
    <property type="match status" value="1"/>
</dbReference>
<dbReference type="InterPro" id="IPR000760">
    <property type="entry name" value="Inositol_monophosphatase-like"/>
</dbReference>
<dbReference type="PANTHER" id="PTHR43200:SF6">
    <property type="entry name" value="3'(2'),5'-BISPHOSPHATE NUCLEOTIDASE"/>
    <property type="match status" value="1"/>
</dbReference>
<comment type="catalytic activity">
    <reaction evidence="7">
        <text>adenosine 2',5'-bisphosphate + H2O = AMP + phosphate</text>
        <dbReference type="Rhea" id="RHEA:77643"/>
        <dbReference type="ChEBI" id="CHEBI:15377"/>
        <dbReference type="ChEBI" id="CHEBI:43474"/>
        <dbReference type="ChEBI" id="CHEBI:194156"/>
        <dbReference type="ChEBI" id="CHEBI:456215"/>
        <dbReference type="EC" id="3.1.3.7"/>
    </reaction>
    <physiologicalReaction direction="left-to-right" evidence="7">
        <dbReference type="Rhea" id="RHEA:77644"/>
    </physiologicalReaction>
</comment>
<dbReference type="HOGENOM" id="CLU_033446_1_1_3"/>
<dbReference type="AlphaFoldDB" id="B7K3W0"/>
<gene>
    <name evidence="11" type="ordered locus">PCC8801_2491</name>
</gene>
<organism evidence="11 12">
    <name type="scientific">Rippkaea orientalis (strain PCC 8801 / RF-1)</name>
    <name type="common">Cyanothece sp. (strain PCC 8801)</name>
    <dbReference type="NCBI Taxonomy" id="41431"/>
    <lineage>
        <taxon>Bacteria</taxon>
        <taxon>Bacillati</taxon>
        <taxon>Cyanobacteriota</taxon>
        <taxon>Cyanophyceae</taxon>
        <taxon>Oscillatoriophycideae</taxon>
        <taxon>Chroococcales</taxon>
        <taxon>Aphanothecaceae</taxon>
        <taxon>Rippkaea</taxon>
        <taxon>Rippkaea orientalis</taxon>
    </lineage>
</organism>
<evidence type="ECO:0000313" key="12">
    <source>
        <dbReference type="Proteomes" id="UP000008204"/>
    </source>
</evidence>
<evidence type="ECO:0000313" key="11">
    <source>
        <dbReference type="EMBL" id="ACK66500.1"/>
    </source>
</evidence>
<name>B7K3W0_RIPO1</name>
<dbReference type="Proteomes" id="UP000008204">
    <property type="component" value="Chromosome"/>
</dbReference>
<keyword evidence="12" id="KW-1185">Reference proteome</keyword>
<dbReference type="RefSeq" id="WP_012595767.1">
    <property type="nucleotide sequence ID" value="NC_011726.1"/>
</dbReference>
<dbReference type="InterPro" id="IPR006239">
    <property type="entry name" value="DPNP"/>
</dbReference>
<evidence type="ECO:0000256" key="2">
    <source>
        <dbReference type="ARBA" id="ARBA00001946"/>
    </source>
</evidence>
<dbReference type="OrthoDB" id="9772456at2"/>
<sequence>MLFLYTFTHNSLAMIQDKEAKIAIAAVTTAAKLCQQVRHSQAFPTLQKADTSPVTIADFGAQAVICQALSEAFPQDPVIAEEDASILIQPEFSAILGQITAQVQQLTPQISQEAVIQAINWGNAQIAPRYWTLDPIDGTKGFIRGDQYAIALALVENGTVKLGVMGCPALPSITDGTLGVIFVAVRGQGVGEISLSNGEFTPIQVNAFSDPKQLVRIESVESTHSDRSVQAILDQMLGWTQLPTSMDSQAKYSEIARGKADLYLRVLLPQFKTKKENIWDHAAGVIIVEEAGGKVSDLDGKPLDFSLGSKLSENRGILANNGIIHQQVLEMIAEIEKY</sequence>
<keyword evidence="4 10" id="KW-0479">Metal-binding</keyword>
<dbReference type="PRINTS" id="PR00377">
    <property type="entry name" value="IMPHPHTASES"/>
</dbReference>
<dbReference type="InterPro" id="IPR020583">
    <property type="entry name" value="Inositol_monoP_metal-BS"/>
</dbReference>
<feature type="binding site" evidence="10">
    <location>
        <position position="136"/>
    </location>
    <ligand>
        <name>Mg(2+)</name>
        <dbReference type="ChEBI" id="CHEBI:18420"/>
        <label>1</label>
        <note>catalytic</note>
    </ligand>
</feature>
<dbReference type="GO" id="GO:0052834">
    <property type="term" value="F:inositol monophosphate phosphatase activity"/>
    <property type="evidence" value="ECO:0007669"/>
    <property type="project" value="UniProtKB-EC"/>
</dbReference>
<dbReference type="PANTHER" id="PTHR43200">
    <property type="entry name" value="PHOSPHATASE"/>
    <property type="match status" value="1"/>
</dbReference>
<dbReference type="GO" id="GO:0008441">
    <property type="term" value="F:3'(2'),5'-bisphosphate nucleotidase activity"/>
    <property type="evidence" value="ECO:0007669"/>
    <property type="project" value="UniProtKB-EC"/>
</dbReference>
<dbReference type="GO" id="GO:0046872">
    <property type="term" value="F:metal ion binding"/>
    <property type="evidence" value="ECO:0007669"/>
    <property type="project" value="UniProtKB-KW"/>
</dbReference>
<reference evidence="12" key="1">
    <citation type="journal article" date="2011" name="MBio">
        <title>Novel metabolic attributes of the genus Cyanothece, comprising a group of unicellular nitrogen-fixing Cyanobacteria.</title>
        <authorList>
            <person name="Bandyopadhyay A."/>
            <person name="Elvitigala T."/>
            <person name="Welsh E."/>
            <person name="Stockel J."/>
            <person name="Liberton M."/>
            <person name="Min H."/>
            <person name="Sherman L.A."/>
            <person name="Pakrasi H.B."/>
        </authorList>
    </citation>
    <scope>NUCLEOTIDE SEQUENCE [LARGE SCALE GENOMIC DNA]</scope>
    <source>
        <strain evidence="12">PCC 8801</strain>
    </source>
</reference>
<dbReference type="PROSITE" id="PS00630">
    <property type="entry name" value="IMP_2"/>
    <property type="match status" value="1"/>
</dbReference>
<comment type="cofactor">
    <cofactor evidence="2 10">
        <name>Mg(2+)</name>
        <dbReference type="ChEBI" id="CHEBI:18420"/>
    </cofactor>
</comment>
<dbReference type="InterPro" id="IPR020550">
    <property type="entry name" value="Inositol_monophosphatase_CS"/>
</dbReference>
<evidence type="ECO:0000256" key="3">
    <source>
        <dbReference type="ARBA" id="ARBA00009759"/>
    </source>
</evidence>
<feature type="binding site" evidence="10">
    <location>
        <position position="280"/>
    </location>
    <ligand>
        <name>Mg(2+)</name>
        <dbReference type="ChEBI" id="CHEBI:18420"/>
        <label>1</label>
        <note>catalytic</note>
    </ligand>
</feature>
<dbReference type="GO" id="GO:0000103">
    <property type="term" value="P:sulfate assimilation"/>
    <property type="evidence" value="ECO:0007669"/>
    <property type="project" value="TreeGrafter"/>
</dbReference>
<dbReference type="KEGG" id="cyp:PCC8801_2491"/>
<proteinExistence type="inferred from homology"/>
<evidence type="ECO:0000256" key="4">
    <source>
        <dbReference type="ARBA" id="ARBA00022723"/>
    </source>
</evidence>
<accession>B7K3W0</accession>
<comment type="catalytic activity">
    <reaction evidence="8">
        <text>adenosine 3',5'-bisphosphate + H2O = AMP + phosphate</text>
        <dbReference type="Rhea" id="RHEA:10040"/>
        <dbReference type="ChEBI" id="CHEBI:15377"/>
        <dbReference type="ChEBI" id="CHEBI:43474"/>
        <dbReference type="ChEBI" id="CHEBI:58343"/>
        <dbReference type="ChEBI" id="CHEBI:456215"/>
        <dbReference type="EC" id="3.1.3.7"/>
    </reaction>
    <physiologicalReaction direction="left-to-right" evidence="8">
        <dbReference type="Rhea" id="RHEA:10041"/>
    </physiologicalReaction>
</comment>
<dbReference type="EMBL" id="CP001287">
    <property type="protein sequence ID" value="ACK66500.1"/>
    <property type="molecule type" value="Genomic_DNA"/>
</dbReference>
<protein>
    <submittedName>
        <fullName evidence="11">3'(2'),5'-bisphosphate nucleotidase</fullName>
    </submittedName>
</protein>
<comment type="similarity">
    <text evidence="3">Belongs to the inositol monophosphatase superfamily.</text>
</comment>
<keyword evidence="5" id="KW-0378">Hydrolase</keyword>
<dbReference type="InterPro" id="IPR051090">
    <property type="entry name" value="Inositol_monoP_superfamily"/>
</dbReference>
<feature type="binding site" evidence="10">
    <location>
        <position position="81"/>
    </location>
    <ligand>
        <name>Mg(2+)</name>
        <dbReference type="ChEBI" id="CHEBI:18420"/>
        <label>1</label>
        <note>catalytic</note>
    </ligand>
</feature>
<dbReference type="Gene3D" id="3.30.540.10">
    <property type="entry name" value="Fructose-1,6-Bisphosphatase, subunit A, domain 1"/>
    <property type="match status" value="1"/>
</dbReference>
<comment type="catalytic activity">
    <reaction evidence="1">
        <text>a myo-inositol phosphate + H2O = myo-inositol + phosphate</text>
        <dbReference type="Rhea" id="RHEA:24056"/>
        <dbReference type="ChEBI" id="CHEBI:15377"/>
        <dbReference type="ChEBI" id="CHEBI:17268"/>
        <dbReference type="ChEBI" id="CHEBI:43474"/>
        <dbReference type="ChEBI" id="CHEBI:84139"/>
        <dbReference type="EC" id="3.1.3.25"/>
    </reaction>
</comment>
<evidence type="ECO:0000256" key="5">
    <source>
        <dbReference type="ARBA" id="ARBA00022801"/>
    </source>
</evidence>
<dbReference type="Gene3D" id="3.40.190.80">
    <property type="match status" value="1"/>
</dbReference>
<evidence type="ECO:0000256" key="1">
    <source>
        <dbReference type="ARBA" id="ARBA00001033"/>
    </source>
</evidence>
<feature type="binding site" evidence="10">
    <location>
        <position position="137"/>
    </location>
    <ligand>
        <name>Mg(2+)</name>
        <dbReference type="ChEBI" id="CHEBI:18420"/>
        <label>1</label>
        <note>catalytic</note>
    </ligand>
</feature>
<evidence type="ECO:0000256" key="9">
    <source>
        <dbReference type="ARBA" id="ARBA00044484"/>
    </source>
</evidence>
<evidence type="ECO:0000256" key="7">
    <source>
        <dbReference type="ARBA" id="ARBA00044466"/>
    </source>
</evidence>
<keyword evidence="6 10" id="KW-0460">Magnesium</keyword>
<evidence type="ECO:0000256" key="10">
    <source>
        <dbReference type="PIRSR" id="PIRSR600760-2"/>
    </source>
</evidence>
<dbReference type="Pfam" id="PF00459">
    <property type="entry name" value="Inositol_P"/>
    <property type="match status" value="1"/>
</dbReference>